<gene>
    <name evidence="7" type="ORF">RSOLAG22IIIB_08048</name>
</gene>
<dbReference type="PANTHER" id="PTHR43671:SF103">
    <property type="entry name" value="KINASE, PUTATIVE-RELATED"/>
    <property type="match status" value="1"/>
</dbReference>
<dbReference type="InterPro" id="IPR000719">
    <property type="entry name" value="Prot_kinase_dom"/>
</dbReference>
<feature type="domain" description="Protein kinase" evidence="6">
    <location>
        <begin position="205"/>
        <end position="470"/>
    </location>
</feature>
<keyword evidence="8" id="KW-1185">Reference proteome</keyword>
<keyword evidence="1" id="KW-0808">Transferase</keyword>
<sequence>MQENLATPEGPAIEENQVVNDQSREVQVGNLQAEGASSNVPKSKRPQLVRGQRIMAKMLIPPDALRPVLKSSNYREKIERGEEVPKLAYVLKIKEDGIIVVYATTIGKKTSLEEHVNDTRDWYPIRPKREILTAESLALVLKAINPDATDSTPVSTNEDIIFHQSIQDLEGTYLAEHEKHRFWQGHIDFKSQSAEFWYTDQDQDFYVNIVHQPGTLAHAILVGKADLPEYGKHLCISGDNVTAVSSPPARPSAMEDHEDCSEDLIQLQLIEVDETIHSTKFASCKSEIQALLKLKDSTRIIHLLGRSADNKLVFPKYKQNLLEAVAFHPVPGKLASIKKWMLEIIDAVAELHEAEIIHQDLTLQNILDNEPLVLCNLRPGNSSSTYPCRAPEILERDTADYSAASDIYALGYCLRDMCYANFPFTPFGDHLVPEPFDKVFEACTRKAPQDRPLLKELRDMVRCIELKGPM</sequence>
<dbReference type="Pfam" id="PF00069">
    <property type="entry name" value="Pkinase"/>
    <property type="match status" value="1"/>
</dbReference>
<keyword evidence="3" id="KW-0418">Kinase</keyword>
<evidence type="ECO:0000313" key="8">
    <source>
        <dbReference type="Proteomes" id="UP000044841"/>
    </source>
</evidence>
<evidence type="ECO:0000313" key="7">
    <source>
        <dbReference type="EMBL" id="CUA68678.1"/>
    </source>
</evidence>
<dbReference type="AlphaFoldDB" id="A0A0K6FR60"/>
<dbReference type="GO" id="GO:0004674">
    <property type="term" value="F:protein serine/threonine kinase activity"/>
    <property type="evidence" value="ECO:0007669"/>
    <property type="project" value="TreeGrafter"/>
</dbReference>
<organism evidence="7 8">
    <name type="scientific">Rhizoctonia solani</name>
    <dbReference type="NCBI Taxonomy" id="456999"/>
    <lineage>
        <taxon>Eukaryota</taxon>
        <taxon>Fungi</taxon>
        <taxon>Dikarya</taxon>
        <taxon>Basidiomycota</taxon>
        <taxon>Agaricomycotina</taxon>
        <taxon>Agaricomycetes</taxon>
        <taxon>Cantharellales</taxon>
        <taxon>Ceratobasidiaceae</taxon>
        <taxon>Rhizoctonia</taxon>
    </lineage>
</organism>
<keyword evidence="2" id="KW-0547">Nucleotide-binding</keyword>
<dbReference type="Proteomes" id="UP000044841">
    <property type="component" value="Unassembled WGS sequence"/>
</dbReference>
<accession>A0A0K6FR60</accession>
<dbReference type="GO" id="GO:0005524">
    <property type="term" value="F:ATP binding"/>
    <property type="evidence" value="ECO:0007669"/>
    <property type="project" value="UniProtKB-KW"/>
</dbReference>
<evidence type="ECO:0000256" key="3">
    <source>
        <dbReference type="ARBA" id="ARBA00022777"/>
    </source>
</evidence>
<dbReference type="PANTHER" id="PTHR43671">
    <property type="entry name" value="SERINE/THREONINE-PROTEIN KINASE NEK"/>
    <property type="match status" value="1"/>
</dbReference>
<evidence type="ECO:0000256" key="4">
    <source>
        <dbReference type="ARBA" id="ARBA00022840"/>
    </source>
</evidence>
<dbReference type="InterPro" id="IPR011009">
    <property type="entry name" value="Kinase-like_dom_sf"/>
</dbReference>
<evidence type="ECO:0000256" key="1">
    <source>
        <dbReference type="ARBA" id="ARBA00022679"/>
    </source>
</evidence>
<dbReference type="SMART" id="SM00220">
    <property type="entry name" value="S_TKc"/>
    <property type="match status" value="1"/>
</dbReference>
<dbReference type="EMBL" id="CYGV01000513">
    <property type="protein sequence ID" value="CUA68678.1"/>
    <property type="molecule type" value="Genomic_DNA"/>
</dbReference>
<evidence type="ECO:0000256" key="2">
    <source>
        <dbReference type="ARBA" id="ARBA00022741"/>
    </source>
</evidence>
<keyword evidence="4" id="KW-0067">ATP-binding</keyword>
<dbReference type="InterPro" id="IPR050660">
    <property type="entry name" value="NEK_Ser/Thr_kinase"/>
</dbReference>
<feature type="region of interest" description="Disordered" evidence="5">
    <location>
        <begin position="1"/>
        <end position="47"/>
    </location>
</feature>
<dbReference type="Gene3D" id="1.10.510.10">
    <property type="entry name" value="Transferase(Phosphotransferase) domain 1"/>
    <property type="match status" value="1"/>
</dbReference>
<dbReference type="SUPFAM" id="SSF56112">
    <property type="entry name" value="Protein kinase-like (PK-like)"/>
    <property type="match status" value="1"/>
</dbReference>
<proteinExistence type="predicted"/>
<protein>
    <recommendedName>
        <fullName evidence="6">Protein kinase domain-containing protein</fullName>
    </recommendedName>
</protein>
<evidence type="ECO:0000259" key="6">
    <source>
        <dbReference type="PROSITE" id="PS50011"/>
    </source>
</evidence>
<name>A0A0K6FR60_9AGAM</name>
<reference evidence="7 8" key="1">
    <citation type="submission" date="2015-07" db="EMBL/GenBank/DDBJ databases">
        <authorList>
            <person name="Noorani M."/>
        </authorList>
    </citation>
    <scope>NUCLEOTIDE SEQUENCE [LARGE SCALE GENOMIC DNA]</scope>
    <source>
        <strain evidence="7">BBA 69670</strain>
    </source>
</reference>
<dbReference type="PROSITE" id="PS50011">
    <property type="entry name" value="PROTEIN_KINASE_DOM"/>
    <property type="match status" value="1"/>
</dbReference>
<evidence type="ECO:0000256" key="5">
    <source>
        <dbReference type="SAM" id="MobiDB-lite"/>
    </source>
</evidence>